<protein>
    <recommendedName>
        <fullName evidence="3">Orphan protein</fullName>
    </recommendedName>
</protein>
<evidence type="ECO:0000313" key="1">
    <source>
        <dbReference type="EMBL" id="GGE93839.1"/>
    </source>
</evidence>
<name>A0ABQ1TFG3_9GAMM</name>
<comment type="caution">
    <text evidence="1">The sequence shown here is derived from an EMBL/GenBank/DDBJ whole genome shotgun (WGS) entry which is preliminary data.</text>
</comment>
<gene>
    <name evidence="1" type="ORF">GCM10008027_18390</name>
</gene>
<organism evidence="1 2">
    <name type="scientific">Pseudoalteromonas gelatinilytica</name>
    <dbReference type="NCBI Taxonomy" id="1703256"/>
    <lineage>
        <taxon>Bacteria</taxon>
        <taxon>Pseudomonadati</taxon>
        <taxon>Pseudomonadota</taxon>
        <taxon>Gammaproteobacteria</taxon>
        <taxon>Alteromonadales</taxon>
        <taxon>Pseudoalteromonadaceae</taxon>
        <taxon>Pseudoalteromonas</taxon>
    </lineage>
</organism>
<dbReference type="RefSeq" id="WP_188728433.1">
    <property type="nucleotide sequence ID" value="NZ_BMIT01000006.1"/>
</dbReference>
<evidence type="ECO:0000313" key="2">
    <source>
        <dbReference type="Proteomes" id="UP000638462"/>
    </source>
</evidence>
<evidence type="ECO:0008006" key="3">
    <source>
        <dbReference type="Google" id="ProtNLM"/>
    </source>
</evidence>
<accession>A0ABQ1TFG3</accession>
<dbReference type="EMBL" id="BMIT01000006">
    <property type="protein sequence ID" value="GGE93839.1"/>
    <property type="molecule type" value="Genomic_DNA"/>
</dbReference>
<reference evidence="2" key="1">
    <citation type="journal article" date="2019" name="Int. J. Syst. Evol. Microbiol.">
        <title>The Global Catalogue of Microorganisms (GCM) 10K type strain sequencing project: providing services to taxonomists for standard genome sequencing and annotation.</title>
        <authorList>
            <consortium name="The Broad Institute Genomics Platform"/>
            <consortium name="The Broad Institute Genome Sequencing Center for Infectious Disease"/>
            <person name="Wu L."/>
            <person name="Ma J."/>
        </authorList>
    </citation>
    <scope>NUCLEOTIDE SEQUENCE [LARGE SCALE GENOMIC DNA]</scope>
    <source>
        <strain evidence="2">CGMCC 1.15394</strain>
    </source>
</reference>
<dbReference type="Proteomes" id="UP000638462">
    <property type="component" value="Unassembled WGS sequence"/>
</dbReference>
<keyword evidence="2" id="KW-1185">Reference proteome</keyword>
<sequence>MKQIITKHTIDFNEIRRLALICHGLGHSTSSFSRKDSNITLNENLSFILKNLLSSNLLNLAIAVRVNIYQLNIKKPDFKMKNSAWFYLDDAIPLEEQPITLKDLCDKIIHADTVEKLIYREGLISDDCHIALQLRGKQFKKKWTVNVVLEKFAEELLNILDELDN</sequence>
<proteinExistence type="predicted"/>